<evidence type="ECO:0000256" key="1">
    <source>
        <dbReference type="SAM" id="MobiDB-lite"/>
    </source>
</evidence>
<sequence length="628" mass="69249">MERRPSVQTTQYPLIMMNPILPYLLLFVGSSDTTVQTKAASILQAVTSVSMSECLSALHSVDCAALLADIELCDTSRFRRTPPDFSAASTLIGDLSTLFTDPAFSSTCVDTVKLLTQIVSSLLTSEDALKNMGNCLPLTLLVMTLTAAPSSHHLRILTIFLEFSAKCLTSIVPPNAPIDNPLIVTLSKLRTKLATPSSLWYTLVALLSPSNPSSNLALCLLTIINTGRKASTFPILHHQDGPRIAPLLLQDLDELELSLLLSLLGRNADDSTGVGLGEEDAQQIVERLLVIEQRHPLHPHTQHSHPATPSEGTTLPPRIDRTGEADASTRTNTSVGQVVDVWRVMGMVVSSLARSPSGLERLQVLYPLVFERLKARGASLFRKDEQAERTRERLLAALVRVCSELVPLLRTVDFFPLVHLVSSFLNSILHPADGHPHLDRSRYSLNLLHSFDPLNEFFLRLDEVTQGLDEYDINRHDIFFTPLSAEDVSTGEDYVVSRPIPLLQFFVEFEVKCIGVEQTALLQQNNPTVSDQTRRQLLLHLLATMKKTNELDPEAAVGVLWSFRGLPPGTGQLIDTLKDVILVASINMDLYFDSPEFNTSGLGFLGLDQHSVARTFIFQLCAENLTLL</sequence>
<evidence type="ECO:0000313" key="2">
    <source>
        <dbReference type="EMBL" id="KAK2951253.1"/>
    </source>
</evidence>
<feature type="region of interest" description="Disordered" evidence="1">
    <location>
        <begin position="298"/>
        <end position="330"/>
    </location>
</feature>
<feature type="compositionally biased region" description="Polar residues" evidence="1">
    <location>
        <begin position="304"/>
        <end position="313"/>
    </location>
</feature>
<organism evidence="2 3">
    <name type="scientific">Blattamonas nauphoetae</name>
    <dbReference type="NCBI Taxonomy" id="2049346"/>
    <lineage>
        <taxon>Eukaryota</taxon>
        <taxon>Metamonada</taxon>
        <taxon>Preaxostyla</taxon>
        <taxon>Oxymonadida</taxon>
        <taxon>Blattamonas</taxon>
    </lineage>
</organism>
<dbReference type="EMBL" id="JARBJD010000122">
    <property type="protein sequence ID" value="KAK2951253.1"/>
    <property type="molecule type" value="Genomic_DNA"/>
</dbReference>
<evidence type="ECO:0000313" key="3">
    <source>
        <dbReference type="Proteomes" id="UP001281761"/>
    </source>
</evidence>
<name>A0ABQ9XFL5_9EUKA</name>
<gene>
    <name evidence="2" type="ORF">BLNAU_13869</name>
</gene>
<keyword evidence="3" id="KW-1185">Reference proteome</keyword>
<accession>A0ABQ9XFL5</accession>
<proteinExistence type="predicted"/>
<dbReference type="Proteomes" id="UP001281761">
    <property type="component" value="Unassembled WGS sequence"/>
</dbReference>
<reference evidence="2 3" key="1">
    <citation type="journal article" date="2022" name="bioRxiv">
        <title>Genomics of Preaxostyla Flagellates Illuminates Evolutionary Transitions and the Path Towards Mitochondrial Loss.</title>
        <authorList>
            <person name="Novak L.V.F."/>
            <person name="Treitli S.C."/>
            <person name="Pyrih J."/>
            <person name="Halakuc P."/>
            <person name="Pipaliya S.V."/>
            <person name="Vacek V."/>
            <person name="Brzon O."/>
            <person name="Soukal P."/>
            <person name="Eme L."/>
            <person name="Dacks J.B."/>
            <person name="Karnkowska A."/>
            <person name="Elias M."/>
            <person name="Hampl V."/>
        </authorList>
    </citation>
    <scope>NUCLEOTIDE SEQUENCE [LARGE SCALE GENOMIC DNA]</scope>
    <source>
        <strain evidence="2">NAU3</strain>
        <tissue evidence="2">Gut</tissue>
    </source>
</reference>
<comment type="caution">
    <text evidence="2">The sequence shown here is derived from an EMBL/GenBank/DDBJ whole genome shotgun (WGS) entry which is preliminary data.</text>
</comment>
<protein>
    <submittedName>
        <fullName evidence="2">Uncharacterized protein</fullName>
    </submittedName>
</protein>